<feature type="transmembrane region" description="Helical" evidence="5">
    <location>
        <begin position="71"/>
        <end position="92"/>
    </location>
</feature>
<keyword evidence="3 5" id="KW-0472">Membrane</keyword>
<evidence type="ECO:0000256" key="2">
    <source>
        <dbReference type="ARBA" id="ARBA00022989"/>
    </source>
</evidence>
<proteinExistence type="predicted"/>
<feature type="transmembrane region" description="Helical" evidence="5">
    <location>
        <begin position="356"/>
        <end position="377"/>
    </location>
</feature>
<dbReference type="Proteomes" id="UP001597327">
    <property type="component" value="Unassembled WGS sequence"/>
</dbReference>
<dbReference type="InterPro" id="IPR036259">
    <property type="entry name" value="MFS_trans_sf"/>
</dbReference>
<name>A0ABW4JUI0_9HYPH</name>
<accession>A0ABW4JUI0</accession>
<keyword evidence="8" id="KW-1185">Reference proteome</keyword>
<feature type="transmembrane region" description="Helical" evidence="5">
    <location>
        <begin position="289"/>
        <end position="310"/>
    </location>
</feature>
<dbReference type="InterPro" id="IPR011701">
    <property type="entry name" value="MFS"/>
</dbReference>
<evidence type="ECO:0000256" key="5">
    <source>
        <dbReference type="SAM" id="Phobius"/>
    </source>
</evidence>
<evidence type="ECO:0000313" key="7">
    <source>
        <dbReference type="EMBL" id="MFD1695167.1"/>
    </source>
</evidence>
<feature type="domain" description="Major facilitator superfamily (MFS) profile" evidence="6">
    <location>
        <begin position="2"/>
        <end position="381"/>
    </location>
</feature>
<dbReference type="PANTHER" id="PTHR23521:SF3">
    <property type="entry name" value="MFS TRANSPORTER"/>
    <property type="match status" value="1"/>
</dbReference>
<feature type="transmembrane region" description="Helical" evidence="5">
    <location>
        <begin position="235"/>
        <end position="253"/>
    </location>
</feature>
<organism evidence="7 8">
    <name type="scientific">Roseibium aestuarii</name>
    <dbReference type="NCBI Taxonomy" id="2600299"/>
    <lineage>
        <taxon>Bacteria</taxon>
        <taxon>Pseudomonadati</taxon>
        <taxon>Pseudomonadota</taxon>
        <taxon>Alphaproteobacteria</taxon>
        <taxon>Hyphomicrobiales</taxon>
        <taxon>Stappiaceae</taxon>
        <taxon>Roseibium</taxon>
    </lineage>
</organism>
<dbReference type="EMBL" id="JBHUFA010000001">
    <property type="protein sequence ID" value="MFD1695167.1"/>
    <property type="molecule type" value="Genomic_DNA"/>
</dbReference>
<comment type="caution">
    <text evidence="7">The sequence shown here is derived from an EMBL/GenBank/DDBJ whole genome shotgun (WGS) entry which is preliminary data.</text>
</comment>
<sequence>MTQIVASVSALLIAIGLVLFGHGLQTTLLPLAAEQAEFSSLSIGLVSSAYFFGMVLGCLGSPHVIMRSGHIRAFAALVSLMSAAAILHPVSVDPVTWFIIRVISGFCLAGFYMIVESWLNEAATNETRGMIMSLYIVVLFAAMMVGQVSIALMDLNSFVPFAVASVLVSLAVIPVSLTRANQPAPITIVQFRPLKLYRNSPAALVGTLMIGVANGALLTLAPLYGSQIGMTTNQAAIYSAAVLGGGMVAQWPFGRLSDRMDRRKVLLGLSVTSCAVALGIALFGPEGAVFATVLAVVVGIFTQPTYAIAVSHAYDHCAPEDYVETSSGLLLSFGVGSVVGPLVASSMMQSLGPSGLYVLIAVIYLGLASFIVTRLVVRSPIAADEKVDFEYAATAQVGAVISPEPLDVDAPNVIPPEEFPAYENDIYNFDALNRSSEDDPTSPNEEQAGAEAPVAPGRTTDRQEG</sequence>
<evidence type="ECO:0000259" key="6">
    <source>
        <dbReference type="PROSITE" id="PS50850"/>
    </source>
</evidence>
<dbReference type="CDD" id="cd17477">
    <property type="entry name" value="MFS_YcaD_like"/>
    <property type="match status" value="1"/>
</dbReference>
<keyword evidence="1 5" id="KW-0812">Transmembrane</keyword>
<gene>
    <name evidence="7" type="ORF">ACFSC7_06540</name>
</gene>
<dbReference type="Pfam" id="PF07690">
    <property type="entry name" value="MFS_1"/>
    <property type="match status" value="1"/>
</dbReference>
<feature type="region of interest" description="Disordered" evidence="4">
    <location>
        <begin position="430"/>
        <end position="465"/>
    </location>
</feature>
<reference evidence="8" key="1">
    <citation type="journal article" date="2019" name="Int. J. Syst. Evol. Microbiol.">
        <title>The Global Catalogue of Microorganisms (GCM) 10K type strain sequencing project: providing services to taxonomists for standard genome sequencing and annotation.</title>
        <authorList>
            <consortium name="The Broad Institute Genomics Platform"/>
            <consortium name="The Broad Institute Genome Sequencing Center for Infectious Disease"/>
            <person name="Wu L."/>
            <person name="Ma J."/>
        </authorList>
    </citation>
    <scope>NUCLEOTIDE SEQUENCE [LARGE SCALE GENOMIC DNA]</scope>
    <source>
        <strain evidence="8">JCM 3369</strain>
    </source>
</reference>
<feature type="transmembrane region" description="Helical" evidence="5">
    <location>
        <begin position="201"/>
        <end position="223"/>
    </location>
</feature>
<feature type="transmembrane region" description="Helical" evidence="5">
    <location>
        <begin position="322"/>
        <end position="344"/>
    </location>
</feature>
<feature type="transmembrane region" description="Helical" evidence="5">
    <location>
        <begin position="98"/>
        <end position="119"/>
    </location>
</feature>
<dbReference type="RefSeq" id="WP_149891065.1">
    <property type="nucleotide sequence ID" value="NZ_JBHUFA010000001.1"/>
</dbReference>
<evidence type="ECO:0000256" key="4">
    <source>
        <dbReference type="SAM" id="MobiDB-lite"/>
    </source>
</evidence>
<dbReference type="PANTHER" id="PTHR23521">
    <property type="entry name" value="TRANSPORTER MFS SUPERFAMILY"/>
    <property type="match status" value="1"/>
</dbReference>
<protein>
    <submittedName>
        <fullName evidence="7">MFS transporter</fullName>
    </submittedName>
</protein>
<feature type="transmembrane region" description="Helical" evidence="5">
    <location>
        <begin position="265"/>
        <end position="283"/>
    </location>
</feature>
<evidence type="ECO:0000256" key="1">
    <source>
        <dbReference type="ARBA" id="ARBA00022692"/>
    </source>
</evidence>
<evidence type="ECO:0000313" key="8">
    <source>
        <dbReference type="Proteomes" id="UP001597327"/>
    </source>
</evidence>
<dbReference type="PROSITE" id="PS50850">
    <property type="entry name" value="MFS"/>
    <property type="match status" value="1"/>
</dbReference>
<dbReference type="InterPro" id="IPR020846">
    <property type="entry name" value="MFS_dom"/>
</dbReference>
<feature type="transmembrane region" description="Helical" evidence="5">
    <location>
        <begin position="158"/>
        <end position="180"/>
    </location>
</feature>
<dbReference type="InterPro" id="IPR047200">
    <property type="entry name" value="MFS_YcaD-like"/>
</dbReference>
<keyword evidence="2 5" id="KW-1133">Transmembrane helix</keyword>
<dbReference type="SUPFAM" id="SSF103473">
    <property type="entry name" value="MFS general substrate transporter"/>
    <property type="match status" value="1"/>
</dbReference>
<feature type="transmembrane region" description="Helical" evidence="5">
    <location>
        <begin position="131"/>
        <end position="152"/>
    </location>
</feature>
<dbReference type="Gene3D" id="1.20.1250.20">
    <property type="entry name" value="MFS general substrate transporter like domains"/>
    <property type="match status" value="2"/>
</dbReference>
<feature type="transmembrane region" description="Helical" evidence="5">
    <location>
        <begin position="39"/>
        <end position="59"/>
    </location>
</feature>
<evidence type="ECO:0000256" key="3">
    <source>
        <dbReference type="ARBA" id="ARBA00023136"/>
    </source>
</evidence>